<reference evidence="3 4" key="1">
    <citation type="submission" date="2021-08" db="EMBL/GenBank/DDBJ databases">
        <title>Draft genome sequence of Spirulina subsalsa with high tolerance to salinity and hype-accumulation of phycocyanin.</title>
        <authorList>
            <person name="Pei H."/>
            <person name="Jiang L."/>
        </authorList>
    </citation>
    <scope>NUCLEOTIDE SEQUENCE [LARGE SCALE GENOMIC DNA]</scope>
    <source>
        <strain evidence="3 4">FACHB-351</strain>
    </source>
</reference>
<evidence type="ECO:0000313" key="4">
    <source>
        <dbReference type="Proteomes" id="UP001526426"/>
    </source>
</evidence>
<gene>
    <name evidence="3" type="ORF">K4A83_13235</name>
</gene>
<dbReference type="RefSeq" id="WP_265265068.1">
    <property type="nucleotide sequence ID" value="NZ_JAIHOM010000061.1"/>
</dbReference>
<keyword evidence="2" id="KW-0812">Transmembrane</keyword>
<name>A0ABT3L6T4_9CYAN</name>
<feature type="transmembrane region" description="Helical" evidence="2">
    <location>
        <begin position="6"/>
        <end position="31"/>
    </location>
</feature>
<feature type="region of interest" description="Disordered" evidence="1">
    <location>
        <begin position="42"/>
        <end position="67"/>
    </location>
</feature>
<keyword evidence="2" id="KW-0472">Membrane</keyword>
<sequence>MSQVSVFFLFKVPLAALPLQVAALGYVGWYWHRRSRRQYQEVAISSQTGDQQSSPTQQINAKHPNLN</sequence>
<evidence type="ECO:0000313" key="3">
    <source>
        <dbReference type="EMBL" id="MCW6037226.1"/>
    </source>
</evidence>
<accession>A0ABT3L6T4</accession>
<evidence type="ECO:0000256" key="1">
    <source>
        <dbReference type="SAM" id="MobiDB-lite"/>
    </source>
</evidence>
<dbReference type="EMBL" id="JAIHOM010000061">
    <property type="protein sequence ID" value="MCW6037226.1"/>
    <property type="molecule type" value="Genomic_DNA"/>
</dbReference>
<proteinExistence type="predicted"/>
<keyword evidence="2" id="KW-1133">Transmembrane helix</keyword>
<organism evidence="3 4">
    <name type="scientific">Spirulina subsalsa FACHB-351</name>
    <dbReference type="NCBI Taxonomy" id="234711"/>
    <lineage>
        <taxon>Bacteria</taxon>
        <taxon>Bacillati</taxon>
        <taxon>Cyanobacteriota</taxon>
        <taxon>Cyanophyceae</taxon>
        <taxon>Spirulinales</taxon>
        <taxon>Spirulinaceae</taxon>
        <taxon>Spirulina</taxon>
    </lineage>
</organism>
<feature type="compositionally biased region" description="Polar residues" evidence="1">
    <location>
        <begin position="43"/>
        <end position="67"/>
    </location>
</feature>
<protein>
    <submittedName>
        <fullName evidence="3">Uncharacterized protein</fullName>
    </submittedName>
</protein>
<dbReference type="Proteomes" id="UP001526426">
    <property type="component" value="Unassembled WGS sequence"/>
</dbReference>
<comment type="caution">
    <text evidence="3">The sequence shown here is derived from an EMBL/GenBank/DDBJ whole genome shotgun (WGS) entry which is preliminary data.</text>
</comment>
<keyword evidence="4" id="KW-1185">Reference proteome</keyword>
<evidence type="ECO:0000256" key="2">
    <source>
        <dbReference type="SAM" id="Phobius"/>
    </source>
</evidence>